<keyword evidence="4" id="KW-1003">Cell membrane</keyword>
<keyword evidence="8" id="KW-0915">Sodium</keyword>
<evidence type="ECO:0000313" key="21">
    <source>
        <dbReference type="EMBL" id="KAH0615763.1"/>
    </source>
</evidence>
<evidence type="ECO:0000259" key="19">
    <source>
        <dbReference type="Pfam" id="PF00955"/>
    </source>
</evidence>
<feature type="transmembrane region" description="Helical" evidence="18">
    <location>
        <begin position="439"/>
        <end position="457"/>
    </location>
</feature>
<proteinExistence type="inferred from homology"/>
<keyword evidence="6" id="KW-0769">Symport</keyword>
<comment type="catalytic activity">
    <reaction evidence="12">
        <text>3 hydrogencarbonate(out) + Na(+)(out) = 3 hydrogencarbonate(in) + Na(+)(in)</text>
        <dbReference type="Rhea" id="RHEA:72219"/>
        <dbReference type="ChEBI" id="CHEBI:17544"/>
        <dbReference type="ChEBI" id="CHEBI:29101"/>
    </reaction>
</comment>
<dbReference type="EMBL" id="JAIPUX010005290">
    <property type="protein sequence ID" value="KAH0615763.1"/>
    <property type="molecule type" value="Genomic_DNA"/>
</dbReference>
<dbReference type="InterPro" id="IPR003020">
    <property type="entry name" value="HCO3_transpt_euk"/>
</dbReference>
<keyword evidence="10 18" id="KW-0472">Membrane</keyword>
<evidence type="ECO:0000256" key="1">
    <source>
        <dbReference type="ARBA" id="ARBA00004554"/>
    </source>
</evidence>
<evidence type="ECO:0000256" key="7">
    <source>
        <dbReference type="ARBA" id="ARBA00022989"/>
    </source>
</evidence>
<gene>
    <name evidence="21" type="ORF">JD844_026229</name>
</gene>
<feature type="transmembrane region" description="Helical" evidence="18">
    <location>
        <begin position="487"/>
        <end position="506"/>
    </location>
</feature>
<accession>A0ABQ7SEK3</accession>
<evidence type="ECO:0000256" key="12">
    <source>
        <dbReference type="ARBA" id="ARBA00035820"/>
    </source>
</evidence>
<evidence type="ECO:0000256" key="2">
    <source>
        <dbReference type="ARBA" id="ARBA00010993"/>
    </source>
</evidence>
<dbReference type="InterPro" id="IPR016152">
    <property type="entry name" value="PTrfase/Anion_transptr"/>
</dbReference>
<evidence type="ECO:0000256" key="8">
    <source>
        <dbReference type="ARBA" id="ARBA00023053"/>
    </source>
</evidence>
<keyword evidence="7 18" id="KW-1133">Transmembrane helix</keyword>
<evidence type="ECO:0000256" key="13">
    <source>
        <dbReference type="ARBA" id="ARBA00036309"/>
    </source>
</evidence>
<dbReference type="InterPro" id="IPR013769">
    <property type="entry name" value="Band3_cytoplasmic_dom"/>
</dbReference>
<sequence length="696" mass="78613">MEIVENMDWHSSLVKLKNKFMKKLPRDAEASNVLVGEVDFLEAPFIAFVRLQQAVMLGALTEVPVPTRFLFILLGPKGKAKSYHEIGRSIATLMSDEVFHDIAYKAKDRQDLIAGIDEFLDEVIVLPPGEWDPAIRIEPPKSLPSSDKRCFGGLIKDIKRKVPFFASDFYDAFNIQALSAILFIYLATVTNAITFGGLLGDATENMQGVLESFLGTAVSGAIFCLFAGQPLTILSSTGPVLVFERLLFNFSKDNGFDYLEFRLWIGLWSAFLCLFLVATDASFLVQYFTRFTEEGFSSLISFIFIYDAFKKMIKLADYYPINSHFKVDYITLYSCTCMPPDPVNGSLSNQTATPTPSAYWSANNSTEMHNGTIDWSSLTKKACLKYGGVLAGNNCKYVPDITLMSCILFLGTYTCSMALKKFKTSRYFPTIARKLISDFAIILSILIFCGIDALVGVDTPKLIVPSEFKPTSPHRGWFIPPFGGNPWWVYLAAAIPALLVTILIFMDQQITAVIVNRKEHKLKFMDRLKLLLMPLKHQPDFIYLRHVPLRRVHLFTFLQVVCLALLWILKSTVAAIIFPVMILALVAVRKAMDYFFSQHDLSFLDDVIPEKDKKKKEDEKKKKKKKGSLDSDNDDEKNHQHSLNAIHHADKIPYLHSHTMPSPPRTPMKVVPQIRIELDPEDGGYFWRSKGTETTL</sequence>
<feature type="region of interest" description="Disordered" evidence="17">
    <location>
        <begin position="612"/>
        <end position="639"/>
    </location>
</feature>
<evidence type="ECO:0000256" key="15">
    <source>
        <dbReference type="ARBA" id="ARBA00039197"/>
    </source>
</evidence>
<dbReference type="SUPFAM" id="SSF55804">
    <property type="entry name" value="Phoshotransferase/anion transport protein"/>
    <property type="match status" value="1"/>
</dbReference>
<feature type="transmembrane region" description="Helical" evidence="18">
    <location>
        <begin position="263"/>
        <end position="288"/>
    </location>
</feature>
<evidence type="ECO:0000256" key="4">
    <source>
        <dbReference type="ARBA" id="ARBA00022475"/>
    </source>
</evidence>
<comment type="function">
    <text evidence="14">Electrogenic sodium/bicarbonate cotransporter with a Na(+):HCO3(-) stoichiometry varying from 1:2 to 1:3. May regulate bicarbonate influx/efflux at the basolateral membrane of cells and regulate intracellular pH.</text>
</comment>
<protein>
    <recommendedName>
        <fullName evidence="15">Electrogenic sodium bicarbonate cotransporter 1</fullName>
    </recommendedName>
    <alternativeName>
        <fullName evidence="16">Solute carrier family 4 member 4</fullName>
    </alternativeName>
</protein>
<dbReference type="Gene3D" id="3.40.930.10">
    <property type="entry name" value="Mannitol-specific EII, Chain A"/>
    <property type="match status" value="1"/>
</dbReference>
<dbReference type="InterPro" id="IPR003024">
    <property type="entry name" value="Na/HCO3_transpt"/>
</dbReference>
<evidence type="ECO:0000313" key="22">
    <source>
        <dbReference type="Proteomes" id="UP000826234"/>
    </source>
</evidence>
<dbReference type="PRINTS" id="PR01231">
    <property type="entry name" value="HCO3TRNSPORT"/>
</dbReference>
<evidence type="ECO:0000256" key="5">
    <source>
        <dbReference type="ARBA" id="ARBA00022692"/>
    </source>
</evidence>
<comment type="subcellular location">
    <subcellularLocation>
        <location evidence="1">Basolateral cell membrane</location>
        <topology evidence="1">Multi-pass membrane protein</topology>
    </subcellularLocation>
</comment>
<keyword evidence="11" id="KW-0739">Sodium transport</keyword>
<keyword evidence="22" id="KW-1185">Reference proteome</keyword>
<dbReference type="Gene3D" id="1.10.287.570">
    <property type="entry name" value="Helical hairpin bin"/>
    <property type="match status" value="1"/>
</dbReference>
<reference evidence="21 22" key="1">
    <citation type="journal article" date="2022" name="Gigascience">
        <title>A chromosome-level genome assembly and annotation of the desert horned lizard, Phrynosoma platyrhinos, provides insight into chromosomal rearrangements among reptiles.</title>
        <authorList>
            <person name="Koochekian N."/>
            <person name="Ascanio A."/>
            <person name="Farleigh K."/>
            <person name="Card D.C."/>
            <person name="Schield D.R."/>
            <person name="Castoe T.A."/>
            <person name="Jezkova T."/>
        </authorList>
    </citation>
    <scope>NUCLEOTIDE SEQUENCE [LARGE SCALE GENOMIC DNA]</scope>
    <source>
        <strain evidence="21">NK-2021</strain>
    </source>
</reference>
<evidence type="ECO:0000256" key="6">
    <source>
        <dbReference type="ARBA" id="ARBA00022847"/>
    </source>
</evidence>
<dbReference type="Pfam" id="PF00955">
    <property type="entry name" value="HCO3_cotransp"/>
    <property type="match status" value="1"/>
</dbReference>
<keyword evidence="5 18" id="KW-0812">Transmembrane</keyword>
<name>A0ABQ7SEK3_PHRPL</name>
<keyword evidence="9" id="KW-0406">Ion transport</keyword>
<dbReference type="PANTHER" id="PTHR11453:SF10">
    <property type="entry name" value="ELECTROGENIC SODIUM BICARBONATE COTRANSPORTER 1"/>
    <property type="match status" value="1"/>
</dbReference>
<evidence type="ECO:0000256" key="14">
    <source>
        <dbReference type="ARBA" id="ARBA00037277"/>
    </source>
</evidence>
<evidence type="ECO:0000256" key="3">
    <source>
        <dbReference type="ARBA" id="ARBA00022448"/>
    </source>
</evidence>
<feature type="transmembrane region" description="Helical" evidence="18">
    <location>
        <begin position="220"/>
        <end position="243"/>
    </location>
</feature>
<dbReference type="PRINTS" id="PR01232">
    <property type="entry name" value="NAHCO3TRSPRT"/>
</dbReference>
<evidence type="ECO:0000256" key="16">
    <source>
        <dbReference type="ARBA" id="ARBA00041973"/>
    </source>
</evidence>
<dbReference type="InterPro" id="IPR011531">
    <property type="entry name" value="HCO3_transpt-like_TM_dom"/>
</dbReference>
<keyword evidence="3" id="KW-0813">Transport</keyword>
<comment type="similarity">
    <text evidence="2">Belongs to the anion exchanger (TC 2.A.31) family.</text>
</comment>
<comment type="caution">
    <text evidence="21">The sequence shown here is derived from an EMBL/GenBank/DDBJ whole genome shotgun (WGS) entry which is preliminary data.</text>
</comment>
<dbReference type="Pfam" id="PF07565">
    <property type="entry name" value="Band_3_cyto"/>
    <property type="match status" value="1"/>
</dbReference>
<evidence type="ECO:0000256" key="17">
    <source>
        <dbReference type="SAM" id="MobiDB-lite"/>
    </source>
</evidence>
<evidence type="ECO:0000256" key="9">
    <source>
        <dbReference type="ARBA" id="ARBA00023065"/>
    </source>
</evidence>
<dbReference type="PANTHER" id="PTHR11453">
    <property type="entry name" value="ANION EXCHANGE PROTEIN"/>
    <property type="match status" value="1"/>
</dbReference>
<feature type="domain" description="Band 3 cytoplasmic" evidence="20">
    <location>
        <begin position="12"/>
        <end position="133"/>
    </location>
</feature>
<evidence type="ECO:0000256" key="11">
    <source>
        <dbReference type="ARBA" id="ARBA00023201"/>
    </source>
</evidence>
<evidence type="ECO:0000256" key="10">
    <source>
        <dbReference type="ARBA" id="ARBA00023136"/>
    </source>
</evidence>
<evidence type="ECO:0000259" key="20">
    <source>
        <dbReference type="Pfam" id="PF07565"/>
    </source>
</evidence>
<feature type="transmembrane region" description="Helical" evidence="18">
    <location>
        <begin position="177"/>
        <end position="200"/>
    </location>
</feature>
<organism evidence="21 22">
    <name type="scientific">Phrynosoma platyrhinos</name>
    <name type="common">Desert horned lizard</name>
    <dbReference type="NCBI Taxonomy" id="52577"/>
    <lineage>
        <taxon>Eukaryota</taxon>
        <taxon>Metazoa</taxon>
        <taxon>Chordata</taxon>
        <taxon>Craniata</taxon>
        <taxon>Vertebrata</taxon>
        <taxon>Euteleostomi</taxon>
        <taxon>Lepidosauria</taxon>
        <taxon>Squamata</taxon>
        <taxon>Bifurcata</taxon>
        <taxon>Unidentata</taxon>
        <taxon>Episquamata</taxon>
        <taxon>Toxicofera</taxon>
        <taxon>Iguania</taxon>
        <taxon>Phrynosomatidae</taxon>
        <taxon>Phrynosomatinae</taxon>
        <taxon>Phrynosoma</taxon>
    </lineage>
</organism>
<feature type="domain" description="Bicarbonate transporter-like transmembrane" evidence="19">
    <location>
        <begin position="149"/>
        <end position="523"/>
    </location>
</feature>
<comment type="catalytic activity">
    <reaction evidence="13">
        <text>2 hydrogencarbonate(out) + Na(+)(out) = 2 hydrogencarbonate(in) + Na(+)(in)</text>
        <dbReference type="Rhea" id="RHEA:72215"/>
        <dbReference type="ChEBI" id="CHEBI:17544"/>
        <dbReference type="ChEBI" id="CHEBI:29101"/>
    </reaction>
</comment>
<dbReference type="Proteomes" id="UP000826234">
    <property type="component" value="Unassembled WGS sequence"/>
</dbReference>
<evidence type="ECO:0000256" key="18">
    <source>
        <dbReference type="SAM" id="Phobius"/>
    </source>
</evidence>